<keyword evidence="6" id="KW-1185">Reference proteome</keyword>
<dbReference type="InterPro" id="IPR002880">
    <property type="entry name" value="Pyrv_Fd/Flavodoxin_OxRdtase_N"/>
</dbReference>
<dbReference type="AlphaFoldDB" id="A0A1B2HII6"/>
<dbReference type="Pfam" id="PF17147">
    <property type="entry name" value="PFOR_II"/>
    <property type="match status" value="1"/>
</dbReference>
<reference evidence="5 6" key="1">
    <citation type="submission" date="2016-07" db="EMBL/GenBank/DDBJ databases">
        <title>Complete genome sequence of the Lentzea guizhouensis DHS C013.</title>
        <authorList>
            <person name="Cao C."/>
        </authorList>
    </citation>
    <scope>NUCLEOTIDE SEQUENCE [LARGE SCALE GENOMIC DNA]</scope>
    <source>
        <strain evidence="5 6">DHS C013</strain>
    </source>
</reference>
<dbReference type="GO" id="GO:0000287">
    <property type="term" value="F:magnesium ion binding"/>
    <property type="evidence" value="ECO:0007669"/>
    <property type="project" value="UniProtKB-ARBA"/>
</dbReference>
<evidence type="ECO:0000313" key="5">
    <source>
        <dbReference type="EMBL" id="ANZ37533.1"/>
    </source>
</evidence>
<dbReference type="GO" id="GO:0016903">
    <property type="term" value="F:oxidoreductase activity, acting on the aldehyde or oxo group of donors"/>
    <property type="evidence" value="ECO:0007669"/>
    <property type="project" value="InterPro"/>
</dbReference>
<sequence length="612" mass="65887">MSTETRKLDRVVIRFAGDSGDGMQLTGDRFTSEAAAFGNDLATQPNFPAEIRAPQGTLPGVSSFQLHFADYDILTPGDRPDVLVAMNPAALKANVVDLPDGGILIVNTDEFSKRNLTKVGYDSNPLEDDSLERFQVHKIAMATLTIGALEETGLGKKDAERAKNMFALGLLSWMYHRPTEGTERFLREKFAKKPDIAEANVLAFRAGWNYGETTEAFAVTYEVAPAKLNTGTYRQITGNTATAYGIVAAAQRSKLPVVLGTYPITPASDILHELSKHKNFDITTVQAEDEIAGIGIALGASYGGALGVTSTSGPGIALKSETIGLAVMTELPLLVIDVQRGGPSTGLPTKTEQADLLQAMFGRNGESPVPIVAPQSPSDCFDAVVDATRIALKYRTPVLFLSDGAIANGSEPWLIPDVDALPDLTVEFATDPENFQPYSRDPETLARPWAVPGTPGLQHRIGGLEKQDITGNISYDPENHDRMVRLRQAKIDGIEVPDVEVDDPSGEAKVLVVGWGSSYGPIGAAARRVRKLGLPVAHAHLRHLNPFPKNLGEVLKSYDKVVVPEMNLGQLALLLRARYLVDAVSYTKVQGLPFKAEELQDVLADVIKGVSA</sequence>
<dbReference type="SUPFAM" id="SSF52518">
    <property type="entry name" value="Thiamin diphosphate-binding fold (THDP-binding)"/>
    <property type="match status" value="1"/>
</dbReference>
<dbReference type="GO" id="GO:0006979">
    <property type="term" value="P:response to oxidative stress"/>
    <property type="evidence" value="ECO:0007669"/>
    <property type="project" value="TreeGrafter"/>
</dbReference>
<keyword evidence="1" id="KW-0560">Oxidoreductase</keyword>
<dbReference type="SUPFAM" id="SSF52922">
    <property type="entry name" value="TK C-terminal domain-like"/>
    <property type="match status" value="1"/>
</dbReference>
<evidence type="ECO:0000259" key="3">
    <source>
        <dbReference type="Pfam" id="PF01855"/>
    </source>
</evidence>
<evidence type="ECO:0000259" key="2">
    <source>
        <dbReference type="Pfam" id="PF01558"/>
    </source>
</evidence>
<dbReference type="FunFam" id="3.40.920.10:FF:000002">
    <property type="entry name" value="2-oxoglutarate oxidoreductase, alpha subunit"/>
    <property type="match status" value="1"/>
</dbReference>
<dbReference type="FunFam" id="3.40.50.970:FF:000022">
    <property type="entry name" value="2-oxoglutarate ferredoxin oxidoreductase alpha subunit"/>
    <property type="match status" value="1"/>
</dbReference>
<dbReference type="RefSeq" id="WP_065915920.1">
    <property type="nucleotide sequence ID" value="NZ_CP016793.1"/>
</dbReference>
<dbReference type="PANTHER" id="PTHR32154">
    <property type="entry name" value="PYRUVATE-FLAVODOXIN OXIDOREDUCTASE-RELATED"/>
    <property type="match status" value="1"/>
</dbReference>
<accession>A0A1B2HII6</accession>
<dbReference type="Gene3D" id="3.40.920.10">
    <property type="entry name" value="Pyruvate-ferredoxin oxidoreductase, PFOR, domain III"/>
    <property type="match status" value="1"/>
</dbReference>
<dbReference type="InterPro" id="IPR029061">
    <property type="entry name" value="THDP-binding"/>
</dbReference>
<dbReference type="InterPro" id="IPR050722">
    <property type="entry name" value="Pyruvate:ferred/Flavod_OxRd"/>
</dbReference>
<evidence type="ECO:0000256" key="1">
    <source>
        <dbReference type="ARBA" id="ARBA00023002"/>
    </source>
</evidence>
<organism evidence="5 6">
    <name type="scientific">Lentzea guizhouensis</name>
    <dbReference type="NCBI Taxonomy" id="1586287"/>
    <lineage>
        <taxon>Bacteria</taxon>
        <taxon>Bacillati</taxon>
        <taxon>Actinomycetota</taxon>
        <taxon>Actinomycetes</taxon>
        <taxon>Pseudonocardiales</taxon>
        <taxon>Pseudonocardiaceae</taxon>
        <taxon>Lentzea</taxon>
    </lineage>
</organism>
<dbReference type="Proteomes" id="UP000093053">
    <property type="component" value="Chromosome"/>
</dbReference>
<dbReference type="NCBIfam" id="TIGR03710">
    <property type="entry name" value="OAFO_sf"/>
    <property type="match status" value="1"/>
</dbReference>
<dbReference type="InterPro" id="IPR022367">
    <property type="entry name" value="2-oxoacid/accept_OxRdtase_asu"/>
</dbReference>
<dbReference type="SUPFAM" id="SSF53323">
    <property type="entry name" value="Pyruvate-ferredoxin oxidoreductase, PFOR, domain III"/>
    <property type="match status" value="1"/>
</dbReference>
<gene>
    <name evidence="5" type="ORF">BBK82_17215</name>
</gene>
<dbReference type="PANTHER" id="PTHR32154:SF20">
    <property type="entry name" value="2-OXOGLUTARATE OXIDOREDUCTASE SUBUNIT KORA"/>
    <property type="match status" value="1"/>
</dbReference>
<feature type="domain" description="Pyruvate flavodoxin/ferredoxin oxidoreductase pyrimidine binding" evidence="3">
    <location>
        <begin position="257"/>
        <end position="468"/>
    </location>
</feature>
<protein>
    <submittedName>
        <fullName evidence="5">2-oxoglutarate ferredoxin oxidoreductase subunit alpha</fullName>
    </submittedName>
</protein>
<dbReference type="EMBL" id="CP016793">
    <property type="protein sequence ID" value="ANZ37533.1"/>
    <property type="molecule type" value="Genomic_DNA"/>
</dbReference>
<dbReference type="InterPro" id="IPR009014">
    <property type="entry name" value="Transketo_C/PFOR_II"/>
</dbReference>
<dbReference type="InterPro" id="IPR002869">
    <property type="entry name" value="Pyrv_flavodox_OxRed_cen"/>
</dbReference>
<dbReference type="Gene3D" id="3.40.50.920">
    <property type="match status" value="1"/>
</dbReference>
<dbReference type="Pfam" id="PF01558">
    <property type="entry name" value="POR"/>
    <property type="match status" value="1"/>
</dbReference>
<dbReference type="Pfam" id="PF01855">
    <property type="entry name" value="POR_N"/>
    <property type="match status" value="1"/>
</dbReference>
<dbReference type="CDD" id="cd07034">
    <property type="entry name" value="TPP_PYR_PFOR_IOR-alpha_like"/>
    <property type="match status" value="1"/>
</dbReference>
<dbReference type="InterPro" id="IPR033412">
    <property type="entry name" value="PFOR_II"/>
</dbReference>
<dbReference type="Gene3D" id="3.40.50.970">
    <property type="match status" value="1"/>
</dbReference>
<dbReference type="OrthoDB" id="9794954at2"/>
<dbReference type="KEGG" id="led:BBK82_17215"/>
<evidence type="ECO:0000313" key="6">
    <source>
        <dbReference type="Proteomes" id="UP000093053"/>
    </source>
</evidence>
<feature type="domain" description="Pyruvate:ferredoxin oxidoreductase core" evidence="4">
    <location>
        <begin position="508"/>
        <end position="572"/>
    </location>
</feature>
<dbReference type="STRING" id="1586287.BBK82_17215"/>
<feature type="domain" description="Pyruvate/ketoisovalerate oxidoreductase catalytic" evidence="2">
    <location>
        <begin position="20"/>
        <end position="207"/>
    </location>
</feature>
<name>A0A1B2HII6_9PSEU</name>
<evidence type="ECO:0000259" key="4">
    <source>
        <dbReference type="Pfam" id="PF17147"/>
    </source>
</evidence>
<dbReference type="InterPro" id="IPR019752">
    <property type="entry name" value="Pyrv/ketoisovalerate_OxRed_cat"/>
</dbReference>
<proteinExistence type="predicted"/>